<name>A0A3P3ZPZ8_9ZZZZ</name>
<organism evidence="1">
    <name type="scientific">mine drainage metagenome</name>
    <dbReference type="NCBI Taxonomy" id="410659"/>
    <lineage>
        <taxon>unclassified sequences</taxon>
        <taxon>metagenomes</taxon>
        <taxon>ecological metagenomes</taxon>
    </lineage>
</organism>
<protein>
    <submittedName>
        <fullName evidence="1">Uncharacterized protein</fullName>
    </submittedName>
</protein>
<proteinExistence type="predicted"/>
<gene>
    <name evidence="1" type="ORF">CARN8_4680002</name>
</gene>
<dbReference type="EMBL" id="UOYP01000410">
    <property type="protein sequence ID" value="VAY88977.1"/>
    <property type="molecule type" value="Genomic_DNA"/>
</dbReference>
<dbReference type="AlphaFoldDB" id="A0A3P3ZPZ8"/>
<reference evidence="1" key="1">
    <citation type="submission" date="2018-10" db="EMBL/GenBank/DDBJ databases">
        <authorList>
            <person name="Plewniak F."/>
        </authorList>
    </citation>
    <scope>NUCLEOTIDE SEQUENCE</scope>
</reference>
<evidence type="ECO:0000313" key="1">
    <source>
        <dbReference type="EMBL" id="VAY88977.1"/>
    </source>
</evidence>
<accession>A0A3P3ZPZ8</accession>
<sequence>MLCIGVRWHSRSFGSLSLAKKANVISDGMPRLGSCAGEGAKQRLAKFVEVLKDWPVKFMSIQSRVKIFL</sequence>